<sequence length="293" mass="33379">MKVACLQFNQIIGEVERNQNFASKLLEKYQPGDIDVLVLPELAFTGYVFRDRDHIKPYLEDSETGTSVQWAKMQAVRLRAFVVVGYPQIVKGNPDRYYNSICFIDPYGKLIETYQKSHLYSTDESWAEEGPGFRSINVPNLGKIGFGICMDINPYQFKASFREYEFANYHVQQQTDIILCSMAWLQSSCDESQSLNSDDNDEPSYSTINYWCSRLLPYFTDSEAYRNVFQTSPQNSGQKRNVLFVACNRTGTENGVCFAGSSSVLLLTSKRPIILRSLKSKEEAVMVIDVPSL</sequence>
<dbReference type="PROSITE" id="PS50263">
    <property type="entry name" value="CN_HYDROLASE"/>
    <property type="match status" value="1"/>
</dbReference>
<dbReference type="SUPFAM" id="SSF56317">
    <property type="entry name" value="Carbon-nitrogen hydrolase"/>
    <property type="match status" value="1"/>
</dbReference>
<name>A0A8H3QYG5_9GLOM</name>
<dbReference type="PANTHER" id="PTHR11750:SF26">
    <property type="entry name" value="PROTEIN N-TERMINAL AMIDASE"/>
    <property type="match status" value="1"/>
</dbReference>
<feature type="domain" description="CN hydrolase" evidence="1">
    <location>
        <begin position="1"/>
        <end position="292"/>
    </location>
</feature>
<dbReference type="InterPro" id="IPR039703">
    <property type="entry name" value="Nta1"/>
</dbReference>
<dbReference type="GO" id="GO:0008418">
    <property type="term" value="F:protein-N-terminal asparagine amidohydrolase activity"/>
    <property type="evidence" value="ECO:0007669"/>
    <property type="project" value="InterPro"/>
</dbReference>
<dbReference type="Proteomes" id="UP000615446">
    <property type="component" value="Unassembled WGS sequence"/>
</dbReference>
<gene>
    <name evidence="2" type="ORF">RCL2_002327300</name>
</gene>
<dbReference type="InterPro" id="IPR003010">
    <property type="entry name" value="C-N_Hydrolase"/>
</dbReference>
<dbReference type="PANTHER" id="PTHR11750">
    <property type="entry name" value="PROTEIN N-TERMINAL AMIDASE"/>
    <property type="match status" value="1"/>
</dbReference>
<dbReference type="Pfam" id="PF00795">
    <property type="entry name" value="CN_hydrolase"/>
    <property type="match status" value="1"/>
</dbReference>
<accession>A0A8H3QYG5</accession>
<dbReference type="Gene3D" id="3.60.110.10">
    <property type="entry name" value="Carbon-nitrogen hydrolase"/>
    <property type="match status" value="1"/>
</dbReference>
<evidence type="ECO:0000313" key="2">
    <source>
        <dbReference type="EMBL" id="GES96651.1"/>
    </source>
</evidence>
<dbReference type="InterPro" id="IPR036526">
    <property type="entry name" value="C-N_Hydrolase_sf"/>
</dbReference>
<evidence type="ECO:0000259" key="1">
    <source>
        <dbReference type="PROSITE" id="PS50263"/>
    </source>
</evidence>
<proteinExistence type="predicted"/>
<comment type="caution">
    <text evidence="2">The sequence shown here is derived from an EMBL/GenBank/DDBJ whole genome shotgun (WGS) entry which is preliminary data.</text>
</comment>
<protein>
    <submittedName>
        <fullName evidence="2">Carbon-nitrogen hydrolase</fullName>
    </submittedName>
</protein>
<evidence type="ECO:0000313" key="3">
    <source>
        <dbReference type="Proteomes" id="UP000615446"/>
    </source>
</evidence>
<dbReference type="AlphaFoldDB" id="A0A8H3QYG5"/>
<keyword evidence="2" id="KW-0378">Hydrolase</keyword>
<dbReference type="EMBL" id="BLAL01000252">
    <property type="protein sequence ID" value="GES96651.1"/>
    <property type="molecule type" value="Genomic_DNA"/>
</dbReference>
<dbReference type="GO" id="GO:0070773">
    <property type="term" value="F:protein-N-terminal glutamine amidohydrolase activity"/>
    <property type="evidence" value="ECO:0007669"/>
    <property type="project" value="InterPro"/>
</dbReference>
<reference evidence="2" key="1">
    <citation type="submission" date="2019-10" db="EMBL/GenBank/DDBJ databases">
        <title>Conservation and host-specific expression of non-tandemly repeated heterogenous ribosome RNA gene in arbuscular mycorrhizal fungi.</title>
        <authorList>
            <person name="Maeda T."/>
            <person name="Kobayashi Y."/>
            <person name="Nakagawa T."/>
            <person name="Ezawa T."/>
            <person name="Yamaguchi K."/>
            <person name="Bino T."/>
            <person name="Nishimoto Y."/>
            <person name="Shigenobu S."/>
            <person name="Kawaguchi M."/>
        </authorList>
    </citation>
    <scope>NUCLEOTIDE SEQUENCE</scope>
    <source>
        <strain evidence="2">HR1</strain>
    </source>
</reference>
<organism evidence="2 3">
    <name type="scientific">Rhizophagus clarus</name>
    <dbReference type="NCBI Taxonomy" id="94130"/>
    <lineage>
        <taxon>Eukaryota</taxon>
        <taxon>Fungi</taxon>
        <taxon>Fungi incertae sedis</taxon>
        <taxon>Mucoromycota</taxon>
        <taxon>Glomeromycotina</taxon>
        <taxon>Glomeromycetes</taxon>
        <taxon>Glomerales</taxon>
        <taxon>Glomeraceae</taxon>
        <taxon>Rhizophagus</taxon>
    </lineage>
</organism>
<dbReference type="OrthoDB" id="201515at2759"/>
<dbReference type="GO" id="GO:0030163">
    <property type="term" value="P:protein catabolic process"/>
    <property type="evidence" value="ECO:0007669"/>
    <property type="project" value="TreeGrafter"/>
</dbReference>